<feature type="active site" description="Proton acceptor" evidence="4">
    <location>
        <position position="182"/>
    </location>
</feature>
<dbReference type="AlphaFoldDB" id="C5LC59"/>
<feature type="binding site" evidence="5">
    <location>
        <position position="185"/>
    </location>
    <ligand>
        <name>glyoxylate</name>
        <dbReference type="ChEBI" id="CHEBI:36655"/>
    </ligand>
</feature>
<proteinExistence type="inferred from homology"/>
<evidence type="ECO:0000313" key="7">
    <source>
        <dbReference type="EMBL" id="EER05542.1"/>
    </source>
</evidence>
<gene>
    <name evidence="7" type="ORF">Pmar_PMAR011570</name>
</gene>
<evidence type="ECO:0000256" key="5">
    <source>
        <dbReference type="PIRSR" id="PIRSR000138-2"/>
    </source>
</evidence>
<dbReference type="InterPro" id="IPR013785">
    <property type="entry name" value="Aldolase_TIM"/>
</dbReference>
<keyword evidence="2" id="KW-0560">Oxidoreductase</keyword>
<feature type="domain" description="FMN hydroxy acid dehydrogenase" evidence="6">
    <location>
        <begin position="1"/>
        <end position="296"/>
    </location>
</feature>
<dbReference type="OrthoDB" id="25826at2759"/>
<organism evidence="8">
    <name type="scientific">Perkinsus marinus (strain ATCC 50983 / TXsc)</name>
    <dbReference type="NCBI Taxonomy" id="423536"/>
    <lineage>
        <taxon>Eukaryota</taxon>
        <taxon>Sar</taxon>
        <taxon>Alveolata</taxon>
        <taxon>Perkinsozoa</taxon>
        <taxon>Perkinsea</taxon>
        <taxon>Perkinsida</taxon>
        <taxon>Perkinsidae</taxon>
        <taxon>Perkinsus</taxon>
    </lineage>
</organism>
<dbReference type="Gene3D" id="3.20.20.70">
    <property type="entry name" value="Aldolase class I"/>
    <property type="match status" value="2"/>
</dbReference>
<keyword evidence="5" id="KW-0285">Flavoprotein</keyword>
<feature type="binding site" evidence="5">
    <location>
        <begin position="245"/>
        <end position="246"/>
    </location>
    <ligand>
        <name>FMN</name>
        <dbReference type="ChEBI" id="CHEBI:58210"/>
    </ligand>
</feature>
<dbReference type="SUPFAM" id="SSF51395">
    <property type="entry name" value="FMN-linked oxidoreductases"/>
    <property type="match status" value="1"/>
</dbReference>
<evidence type="ECO:0000256" key="1">
    <source>
        <dbReference type="ARBA" id="ARBA00001917"/>
    </source>
</evidence>
<comment type="cofactor">
    <cofactor evidence="1">
        <name>FMN</name>
        <dbReference type="ChEBI" id="CHEBI:58210"/>
    </cofactor>
</comment>
<keyword evidence="5" id="KW-0288">FMN</keyword>
<dbReference type="InterPro" id="IPR008259">
    <property type="entry name" value="FMN_hydac_DH_AS"/>
</dbReference>
<dbReference type="PANTHER" id="PTHR10578">
    <property type="entry name" value="S -2-HYDROXY-ACID OXIDASE-RELATED"/>
    <property type="match status" value="1"/>
</dbReference>
<protein>
    <submittedName>
        <fullName evidence="7">Cytochrome b2, putative</fullName>
    </submittedName>
</protein>
<dbReference type="GO" id="GO:0004460">
    <property type="term" value="F:L-lactate dehydrogenase (cytochrome) activity"/>
    <property type="evidence" value="ECO:0007669"/>
    <property type="project" value="TreeGrafter"/>
</dbReference>
<keyword evidence="8" id="KW-1185">Reference proteome</keyword>
<dbReference type="GO" id="GO:0006089">
    <property type="term" value="P:lactate metabolic process"/>
    <property type="evidence" value="ECO:0007669"/>
    <property type="project" value="TreeGrafter"/>
</dbReference>
<feature type="binding site" evidence="5">
    <location>
        <begin position="222"/>
        <end position="226"/>
    </location>
    <ligand>
        <name>FMN</name>
        <dbReference type="ChEBI" id="CHEBI:58210"/>
    </ligand>
</feature>
<dbReference type="InterPro" id="IPR000262">
    <property type="entry name" value="FMN-dep_DH"/>
</dbReference>
<dbReference type="PIRSF" id="PIRSF000138">
    <property type="entry name" value="Al-hdrx_acd_dh"/>
    <property type="match status" value="1"/>
</dbReference>
<feature type="binding site" evidence="5">
    <location>
        <position position="182"/>
    </location>
    <ligand>
        <name>glyoxylate</name>
        <dbReference type="ChEBI" id="CHEBI:36655"/>
    </ligand>
</feature>
<dbReference type="Pfam" id="PF01070">
    <property type="entry name" value="FMN_dh"/>
    <property type="match status" value="2"/>
</dbReference>
<sequence>MLNAMDFKAVAEKKVSAEGWAYLYSAAGDEFSYAENEDAFSRIALVPRVLVDVSKVDCSSSVLGRHFDVPFYMTAVAMAKLYNVDGEKCVARGIGKTKEAGIDMAYMIPTLASCGNGEFYGGLKDKADARGRRMDVFLKGIHSRKWLKYRAYWNACGLAVDAVRAYGERNQLGIRGIVVSNHGARQVDTVKSGVQMLYECTRALKKAGWRGRIDPEFSVFVDGGVRRGTDIIKCIALGASAVGIGRPFMTAMAAFGEAGMVRLAALLKEEILVNMRLLGCRSLEELSEEFLDARAMEQPPPGKVRARY</sequence>
<reference evidence="7 8" key="1">
    <citation type="submission" date="2008-07" db="EMBL/GenBank/DDBJ databases">
        <authorList>
            <person name="El-Sayed N."/>
            <person name="Caler E."/>
            <person name="Inman J."/>
            <person name="Amedeo P."/>
            <person name="Hass B."/>
            <person name="Wortman J."/>
        </authorList>
    </citation>
    <scope>NUCLEOTIDE SEQUENCE [LARGE SCALE GENOMIC DNA]</scope>
    <source>
        <strain evidence="8">ATCC 50983 / TXsc</strain>
    </source>
</reference>
<dbReference type="PANTHER" id="PTHR10578:SF148">
    <property type="entry name" value="L-LACTATE DEHYDROGENASE (CYTOCHROME)"/>
    <property type="match status" value="1"/>
</dbReference>
<dbReference type="GO" id="GO:0010181">
    <property type="term" value="F:FMN binding"/>
    <property type="evidence" value="ECO:0007669"/>
    <property type="project" value="InterPro"/>
</dbReference>
<dbReference type="InterPro" id="IPR012133">
    <property type="entry name" value="Alpha-hydoxy_acid_DH_FMN"/>
</dbReference>
<dbReference type="PROSITE" id="PS51349">
    <property type="entry name" value="FMN_HYDROXY_ACID_DH_2"/>
    <property type="match status" value="1"/>
</dbReference>
<comment type="similarity">
    <text evidence="3">Belongs to the FMN-dependent alpha-hydroxy acid dehydrogenase family.</text>
</comment>
<dbReference type="InParanoid" id="C5LC59"/>
<evidence type="ECO:0000256" key="4">
    <source>
        <dbReference type="PIRSR" id="PIRSR000138-1"/>
    </source>
</evidence>
<dbReference type="EMBL" id="GG680918">
    <property type="protein sequence ID" value="EER05542.1"/>
    <property type="molecule type" value="Genomic_DNA"/>
</dbReference>
<dbReference type="RefSeq" id="XP_002773726.1">
    <property type="nucleotide sequence ID" value="XM_002773680.1"/>
</dbReference>
<dbReference type="InterPro" id="IPR037396">
    <property type="entry name" value="FMN_HAD"/>
</dbReference>
<dbReference type="GeneID" id="9042292"/>
<evidence type="ECO:0000313" key="8">
    <source>
        <dbReference type="Proteomes" id="UP000007800"/>
    </source>
</evidence>
<dbReference type="Proteomes" id="UP000007800">
    <property type="component" value="Unassembled WGS sequence"/>
</dbReference>
<accession>C5LC59</accession>
<evidence type="ECO:0000259" key="6">
    <source>
        <dbReference type="PROSITE" id="PS51349"/>
    </source>
</evidence>
<evidence type="ECO:0000256" key="2">
    <source>
        <dbReference type="ARBA" id="ARBA00023002"/>
    </source>
</evidence>
<dbReference type="PROSITE" id="PS00557">
    <property type="entry name" value="FMN_HYDROXY_ACID_DH_1"/>
    <property type="match status" value="1"/>
</dbReference>
<name>C5LC59_PERM5</name>
<evidence type="ECO:0000256" key="3">
    <source>
        <dbReference type="ARBA" id="ARBA00024042"/>
    </source>
</evidence>
<feature type="binding site" evidence="5">
    <location>
        <position position="180"/>
    </location>
    <ligand>
        <name>FMN</name>
        <dbReference type="ChEBI" id="CHEBI:58210"/>
    </ligand>
</feature>